<dbReference type="Pfam" id="PF09851">
    <property type="entry name" value="SHOCT"/>
    <property type="match status" value="1"/>
</dbReference>
<feature type="transmembrane region" description="Helical" evidence="1">
    <location>
        <begin position="12"/>
        <end position="35"/>
    </location>
</feature>
<gene>
    <name evidence="3" type="ORF">F9U64_01695</name>
</gene>
<dbReference type="InterPro" id="IPR018649">
    <property type="entry name" value="SHOCT"/>
</dbReference>
<organism evidence="3 4">
    <name type="scientific">Gracilibacillus oryzae</name>
    <dbReference type="NCBI Taxonomy" id="1672701"/>
    <lineage>
        <taxon>Bacteria</taxon>
        <taxon>Bacillati</taxon>
        <taxon>Bacillota</taxon>
        <taxon>Bacilli</taxon>
        <taxon>Bacillales</taxon>
        <taxon>Bacillaceae</taxon>
        <taxon>Gracilibacillus</taxon>
    </lineage>
</organism>
<dbReference type="Proteomes" id="UP000480246">
    <property type="component" value="Unassembled WGS sequence"/>
</dbReference>
<evidence type="ECO:0000313" key="4">
    <source>
        <dbReference type="Proteomes" id="UP000480246"/>
    </source>
</evidence>
<dbReference type="EMBL" id="WEID01000006">
    <property type="protein sequence ID" value="KAB8139130.1"/>
    <property type="molecule type" value="Genomic_DNA"/>
</dbReference>
<keyword evidence="4" id="KW-1185">Reference proteome</keyword>
<feature type="domain" description="SHOCT" evidence="2">
    <location>
        <begin position="45"/>
        <end position="68"/>
    </location>
</feature>
<dbReference type="AlphaFoldDB" id="A0A7C8KSZ5"/>
<dbReference type="OrthoDB" id="2456654at2"/>
<dbReference type="RefSeq" id="WP_153401039.1">
    <property type="nucleotide sequence ID" value="NZ_ML762424.1"/>
</dbReference>
<evidence type="ECO:0000313" key="3">
    <source>
        <dbReference type="EMBL" id="KAB8139130.1"/>
    </source>
</evidence>
<name>A0A7C8KSZ5_9BACI</name>
<evidence type="ECO:0000259" key="2">
    <source>
        <dbReference type="Pfam" id="PF09851"/>
    </source>
</evidence>
<evidence type="ECO:0000256" key="1">
    <source>
        <dbReference type="SAM" id="Phobius"/>
    </source>
</evidence>
<protein>
    <submittedName>
        <fullName evidence="3">SHOCT domain-containing protein</fullName>
    </submittedName>
</protein>
<reference evidence="3 4" key="1">
    <citation type="submission" date="2019-10" db="EMBL/GenBank/DDBJ databases">
        <title>Gracilibacillus sp. nov. isolated from rice seeds.</title>
        <authorList>
            <person name="He S."/>
        </authorList>
    </citation>
    <scope>NUCLEOTIDE SEQUENCE [LARGE SCALE GENOMIC DNA]</scope>
    <source>
        <strain evidence="3 4">TD8</strain>
    </source>
</reference>
<keyword evidence="1" id="KW-0812">Transmembrane</keyword>
<proteinExistence type="predicted"/>
<sequence length="70" mass="8190">MHFMHGYGSYWPMILMMIIWLGLIILGVLLVANFIRGGSRKNPQKIIKERLAKGEIDEEEYEQLKSILKK</sequence>
<accession>A0A7C8KSZ5</accession>
<comment type="caution">
    <text evidence="3">The sequence shown here is derived from an EMBL/GenBank/DDBJ whole genome shotgun (WGS) entry which is preliminary data.</text>
</comment>
<keyword evidence="1" id="KW-0472">Membrane</keyword>
<keyword evidence="1" id="KW-1133">Transmembrane helix</keyword>